<evidence type="ECO:0000256" key="7">
    <source>
        <dbReference type="SAM" id="MobiDB-lite"/>
    </source>
</evidence>
<keyword evidence="2 8" id="KW-0812">Transmembrane</keyword>
<evidence type="ECO:0000259" key="10">
    <source>
        <dbReference type="PROSITE" id="PS50929"/>
    </source>
</evidence>
<dbReference type="PANTHER" id="PTHR43394">
    <property type="entry name" value="ATP-DEPENDENT PERMEASE MDL1, MITOCHONDRIAL"/>
    <property type="match status" value="1"/>
</dbReference>
<dbReference type="InterPro" id="IPR011527">
    <property type="entry name" value="ABC1_TM_dom"/>
</dbReference>
<keyword evidence="5 8" id="KW-1133">Transmembrane helix</keyword>
<feature type="transmembrane region" description="Helical" evidence="8">
    <location>
        <begin position="197"/>
        <end position="219"/>
    </location>
</feature>
<evidence type="ECO:0000256" key="3">
    <source>
        <dbReference type="ARBA" id="ARBA00022741"/>
    </source>
</evidence>
<dbReference type="PROSITE" id="PS50893">
    <property type="entry name" value="ABC_TRANSPORTER_2"/>
    <property type="match status" value="1"/>
</dbReference>
<feature type="transmembrane region" description="Helical" evidence="8">
    <location>
        <begin position="225"/>
        <end position="242"/>
    </location>
</feature>
<protein>
    <submittedName>
        <fullName evidence="11">ABC transporter ATP-binding protein</fullName>
    </submittedName>
</protein>
<dbReference type="PROSITE" id="PS00211">
    <property type="entry name" value="ABC_TRANSPORTER_1"/>
    <property type="match status" value="1"/>
</dbReference>
<dbReference type="InterPro" id="IPR036640">
    <property type="entry name" value="ABC1_TM_sf"/>
</dbReference>
<dbReference type="Pfam" id="PF00005">
    <property type="entry name" value="ABC_tran"/>
    <property type="match status" value="1"/>
</dbReference>
<comment type="subcellular location">
    <subcellularLocation>
        <location evidence="1">Cell membrane</location>
        <topology evidence="1">Multi-pass membrane protein</topology>
    </subcellularLocation>
</comment>
<evidence type="ECO:0000259" key="9">
    <source>
        <dbReference type="PROSITE" id="PS50893"/>
    </source>
</evidence>
<dbReference type="SMART" id="SM00382">
    <property type="entry name" value="AAA"/>
    <property type="match status" value="1"/>
</dbReference>
<dbReference type="InterPro" id="IPR003439">
    <property type="entry name" value="ABC_transporter-like_ATP-bd"/>
</dbReference>
<organism evidence="11 12">
    <name type="scientific">Ornithinibacter aureus</name>
    <dbReference type="NCBI Taxonomy" id="622664"/>
    <lineage>
        <taxon>Bacteria</taxon>
        <taxon>Bacillati</taxon>
        <taxon>Actinomycetota</taxon>
        <taxon>Actinomycetes</taxon>
        <taxon>Micrococcales</taxon>
        <taxon>Intrasporangiaceae</taxon>
        <taxon>Ornithinibacter</taxon>
    </lineage>
</organism>
<feature type="compositionally biased region" description="Polar residues" evidence="7">
    <location>
        <begin position="22"/>
        <end position="32"/>
    </location>
</feature>
<feature type="region of interest" description="Disordered" evidence="7">
    <location>
        <begin position="1"/>
        <end position="58"/>
    </location>
</feature>
<name>A0ABP8KAH6_9MICO</name>
<dbReference type="Proteomes" id="UP001500390">
    <property type="component" value="Unassembled WGS sequence"/>
</dbReference>
<dbReference type="InterPro" id="IPR017871">
    <property type="entry name" value="ABC_transporter-like_CS"/>
</dbReference>
<evidence type="ECO:0000313" key="12">
    <source>
        <dbReference type="Proteomes" id="UP001500390"/>
    </source>
</evidence>
<dbReference type="SUPFAM" id="SSF90123">
    <property type="entry name" value="ABC transporter transmembrane region"/>
    <property type="match status" value="1"/>
</dbReference>
<dbReference type="GO" id="GO:0005524">
    <property type="term" value="F:ATP binding"/>
    <property type="evidence" value="ECO:0007669"/>
    <property type="project" value="UniProtKB-KW"/>
</dbReference>
<reference evidence="12" key="1">
    <citation type="journal article" date="2019" name="Int. J. Syst. Evol. Microbiol.">
        <title>The Global Catalogue of Microorganisms (GCM) 10K type strain sequencing project: providing services to taxonomists for standard genome sequencing and annotation.</title>
        <authorList>
            <consortium name="The Broad Institute Genomics Platform"/>
            <consortium name="The Broad Institute Genome Sequencing Center for Infectious Disease"/>
            <person name="Wu L."/>
            <person name="Ma J."/>
        </authorList>
    </citation>
    <scope>NUCLEOTIDE SEQUENCE [LARGE SCALE GENOMIC DNA]</scope>
    <source>
        <strain evidence="12">JCM 17738</strain>
    </source>
</reference>
<dbReference type="InterPro" id="IPR027417">
    <property type="entry name" value="P-loop_NTPase"/>
</dbReference>
<comment type="caution">
    <text evidence="11">The sequence shown here is derived from an EMBL/GenBank/DDBJ whole genome shotgun (WGS) entry which is preliminary data.</text>
</comment>
<evidence type="ECO:0000256" key="1">
    <source>
        <dbReference type="ARBA" id="ARBA00004651"/>
    </source>
</evidence>
<dbReference type="CDD" id="cd18550">
    <property type="entry name" value="ABC_6TM_exporter_like"/>
    <property type="match status" value="1"/>
</dbReference>
<keyword evidence="3" id="KW-0547">Nucleotide-binding</keyword>
<feature type="transmembrane region" description="Helical" evidence="8">
    <location>
        <begin position="85"/>
        <end position="103"/>
    </location>
</feature>
<dbReference type="PANTHER" id="PTHR43394:SF1">
    <property type="entry name" value="ATP-BINDING CASSETTE SUB-FAMILY B MEMBER 10, MITOCHONDRIAL"/>
    <property type="match status" value="1"/>
</dbReference>
<evidence type="ECO:0000256" key="8">
    <source>
        <dbReference type="SAM" id="Phobius"/>
    </source>
</evidence>
<evidence type="ECO:0000313" key="11">
    <source>
        <dbReference type="EMBL" id="GAA4402779.1"/>
    </source>
</evidence>
<keyword evidence="6 8" id="KW-0472">Membrane</keyword>
<gene>
    <name evidence="11" type="ORF">GCM10023153_32170</name>
</gene>
<evidence type="ECO:0000256" key="5">
    <source>
        <dbReference type="ARBA" id="ARBA00022989"/>
    </source>
</evidence>
<feature type="transmembrane region" description="Helical" evidence="8">
    <location>
        <begin position="315"/>
        <end position="336"/>
    </location>
</feature>
<sequence length="651" mass="68471">MTATLTETRSPHAGASHGPGATASTPFSSSPMAPSPLTERAERGGRGGGGGRGGAMTIDPRDRAQLADAPVPISRVLALFRPHRGRVAVVVAIIVATSIVSLAQPFLVREIVDVALPRQDVRLLLLAVGGMVAVAAITQLLGVLQTWLSTQVGQRVMHELRTRVFTHLQRQSLGFFTRTRGGEVQSRLTNDVNGMQGVVTSTATSIAANLTTAVATAIAMVALSWRLALLSLLVIPPALWLTRKVALIRRAVTAQQQRHLADLNHQIDEGLSVSGVRLAKTLGTSTRNAQRFATTSHELVDLELRSQLAGRWRMATMQIVFAVIPALVYLAAGLPATSSGMTIGTLVAFTTLQAGIFRPLMGLLNVGAQWVASMALFSRVFEYLDLVPDVPAPTHPVSLDPASVRGSVAIEGVTLRYPGADRDAVAGLTLAVPAGSTLALVGATGSGKSTVAGLLARLHDPDAGRVTVDGVDVRDLDPDVLASIVGVVSQESYLVHAPVRDNLLLARPEASEGELWAALAAAQVADLVASLPDALDTVVGARGHRFSGGEQQRLAVARTILRDPPVLVLDEATSALDTSTERALQRALDELARGRTTITIAHRLSTVRDADRIAVLDAGRLVESGTHDELVASGGQYAALVAAAERTEIDQ</sequence>
<dbReference type="PROSITE" id="PS50929">
    <property type="entry name" value="ABC_TM1F"/>
    <property type="match status" value="1"/>
</dbReference>
<dbReference type="InterPro" id="IPR039421">
    <property type="entry name" value="Type_1_exporter"/>
</dbReference>
<dbReference type="InterPro" id="IPR003593">
    <property type="entry name" value="AAA+_ATPase"/>
</dbReference>
<evidence type="ECO:0000256" key="2">
    <source>
        <dbReference type="ARBA" id="ARBA00022692"/>
    </source>
</evidence>
<dbReference type="SUPFAM" id="SSF52540">
    <property type="entry name" value="P-loop containing nucleoside triphosphate hydrolases"/>
    <property type="match status" value="1"/>
</dbReference>
<feature type="domain" description="ABC transmembrane type-1" evidence="10">
    <location>
        <begin position="88"/>
        <end position="372"/>
    </location>
</feature>
<dbReference type="Pfam" id="PF00664">
    <property type="entry name" value="ABC_membrane"/>
    <property type="match status" value="1"/>
</dbReference>
<dbReference type="Gene3D" id="1.20.1560.10">
    <property type="entry name" value="ABC transporter type 1, transmembrane domain"/>
    <property type="match status" value="1"/>
</dbReference>
<evidence type="ECO:0000256" key="6">
    <source>
        <dbReference type="ARBA" id="ARBA00023136"/>
    </source>
</evidence>
<feature type="transmembrane region" description="Helical" evidence="8">
    <location>
        <begin position="123"/>
        <end position="148"/>
    </location>
</feature>
<dbReference type="EMBL" id="BAABFX010000048">
    <property type="protein sequence ID" value="GAA4402779.1"/>
    <property type="molecule type" value="Genomic_DNA"/>
</dbReference>
<evidence type="ECO:0000256" key="4">
    <source>
        <dbReference type="ARBA" id="ARBA00022840"/>
    </source>
</evidence>
<accession>A0ABP8KAH6</accession>
<proteinExistence type="predicted"/>
<feature type="domain" description="ABC transporter" evidence="9">
    <location>
        <begin position="408"/>
        <end position="643"/>
    </location>
</feature>
<dbReference type="Gene3D" id="3.40.50.300">
    <property type="entry name" value="P-loop containing nucleotide triphosphate hydrolases"/>
    <property type="match status" value="1"/>
</dbReference>
<keyword evidence="12" id="KW-1185">Reference proteome</keyword>
<keyword evidence="4 11" id="KW-0067">ATP-binding</keyword>